<proteinExistence type="predicted"/>
<dbReference type="Pfam" id="PF01161">
    <property type="entry name" value="PBP"/>
    <property type="match status" value="1"/>
</dbReference>
<name>A0A6J7Q2F7_9ZZZZ</name>
<reference evidence="1" key="1">
    <citation type="submission" date="2020-05" db="EMBL/GenBank/DDBJ databases">
        <authorList>
            <person name="Chiriac C."/>
            <person name="Salcher M."/>
            <person name="Ghai R."/>
            <person name="Kavagutti S V."/>
        </authorList>
    </citation>
    <scope>NUCLEOTIDE SEQUENCE</scope>
</reference>
<accession>A0A6J7Q2F7</accession>
<dbReference type="Gene3D" id="3.90.280.10">
    <property type="entry name" value="PEBP-like"/>
    <property type="match status" value="1"/>
</dbReference>
<dbReference type="InterPro" id="IPR005247">
    <property type="entry name" value="YbhB_YbcL/LppC-like"/>
</dbReference>
<dbReference type="InterPro" id="IPR008914">
    <property type="entry name" value="PEBP"/>
</dbReference>
<gene>
    <name evidence="1" type="ORF">UFOPK3992_01235</name>
</gene>
<protein>
    <submittedName>
        <fullName evidence="1">Unannotated protein</fullName>
    </submittedName>
</protein>
<evidence type="ECO:0000313" key="1">
    <source>
        <dbReference type="EMBL" id="CAB5011185.1"/>
    </source>
</evidence>
<dbReference type="InterPro" id="IPR036610">
    <property type="entry name" value="PEBP-like_sf"/>
</dbReference>
<dbReference type="SUPFAM" id="SSF49777">
    <property type="entry name" value="PEBP-like"/>
    <property type="match status" value="1"/>
</dbReference>
<organism evidence="1">
    <name type="scientific">freshwater metagenome</name>
    <dbReference type="NCBI Taxonomy" id="449393"/>
    <lineage>
        <taxon>unclassified sequences</taxon>
        <taxon>metagenomes</taxon>
        <taxon>ecological metagenomes</taxon>
    </lineage>
</organism>
<dbReference type="CDD" id="cd00865">
    <property type="entry name" value="PEBP_bact_arch"/>
    <property type="match status" value="1"/>
</dbReference>
<dbReference type="AlphaFoldDB" id="A0A6J7Q2F7"/>
<dbReference type="EMBL" id="CAFBOZ010000175">
    <property type="protein sequence ID" value="CAB5011185.1"/>
    <property type="molecule type" value="Genomic_DNA"/>
</dbReference>
<sequence length="194" mass="19896">MSCGLLEDVPTLRTFDHTYQRLAAGAIALCLALVGCAPLQSPATSFTVTSPGIVGGALAIDSTCDGAGTSPAIAWSSPPQGTAGYAIVMDHFPPEGSTHWYWLVWGIPADVDSLSAGATDTGYLGGNSVNPEVGYAPPCSQGPGVKKYTITVYALASTPTLPSESTASVTRESLLSSIEGITLSKATLDLTYSH</sequence>